<dbReference type="Gene3D" id="1.25.40.10">
    <property type="entry name" value="Tetratricopeptide repeat domain"/>
    <property type="match status" value="1"/>
</dbReference>
<comment type="caution">
    <text evidence="3">The sequence shown here is derived from an EMBL/GenBank/DDBJ whole genome shotgun (WGS) entry which is preliminary data.</text>
</comment>
<feature type="repeat" description="TPR" evidence="1">
    <location>
        <begin position="124"/>
        <end position="157"/>
    </location>
</feature>
<evidence type="ECO:0000313" key="4">
    <source>
        <dbReference type="Proteomes" id="UP000030980"/>
    </source>
</evidence>
<keyword evidence="4" id="KW-1185">Reference proteome</keyword>
<evidence type="ECO:0000313" key="3">
    <source>
        <dbReference type="EMBL" id="KHO64350.1"/>
    </source>
</evidence>
<dbReference type="Pfam" id="PF14559">
    <property type="entry name" value="TPR_19"/>
    <property type="match status" value="1"/>
</dbReference>
<dbReference type="OrthoDB" id="9812424at2"/>
<evidence type="ECO:0000256" key="2">
    <source>
        <dbReference type="SAM" id="SignalP"/>
    </source>
</evidence>
<dbReference type="STRING" id="706570.PT85_14225"/>
<dbReference type="RefSeq" id="WP_039607008.1">
    <property type="nucleotide sequence ID" value="NZ_FMUP01000003.1"/>
</dbReference>
<dbReference type="InterPro" id="IPR019734">
    <property type="entry name" value="TPR_rpt"/>
</dbReference>
<reference evidence="3 4" key="1">
    <citation type="submission" date="2014-11" db="EMBL/GenBank/DDBJ databases">
        <title>Genome sequence of Pseudomonas tuomuerensis JCM 14085.</title>
        <authorList>
            <person name="Shin S.-K."/>
            <person name="Yi H."/>
        </authorList>
    </citation>
    <scope>NUCLEOTIDE SEQUENCE [LARGE SCALE GENOMIC DNA]</scope>
    <source>
        <strain evidence="3 4">JCM 14085</strain>
    </source>
</reference>
<gene>
    <name evidence="3" type="ORF">PT85_14225</name>
</gene>
<proteinExistence type="predicted"/>
<accession>A0A0B3BNZ1</accession>
<keyword evidence="1" id="KW-0802">TPR repeat</keyword>
<organism evidence="3 4">
    <name type="scientific">Pseudomonas flexibilis</name>
    <dbReference type="NCBI Taxonomy" id="706570"/>
    <lineage>
        <taxon>Bacteria</taxon>
        <taxon>Pseudomonadati</taxon>
        <taxon>Pseudomonadota</taxon>
        <taxon>Gammaproteobacteria</taxon>
        <taxon>Pseudomonadales</taxon>
        <taxon>Pseudomonadaceae</taxon>
        <taxon>Pseudomonas</taxon>
    </lineage>
</organism>
<evidence type="ECO:0000256" key="1">
    <source>
        <dbReference type="PROSITE-ProRule" id="PRU00339"/>
    </source>
</evidence>
<dbReference type="AlphaFoldDB" id="A0A0B3BNZ1"/>
<sequence>MTIRHGIFAVLLALASSSVFALDAAGEQELARLQERWAQINYELPEARREAAFEQLASQAEAATRRNPDSAELKSWQGIILSTWAGAKGGLGALGLAKRARTAFEESLALDPQALDGSAYTSLATLYYQVPGWPIGFGDKAKAAELFDQALRLNPNGLDSNYFHADFLFREGHYREARAALEKALAAPDRPGRALADAGRREEAQRLLQRVEEELE</sequence>
<dbReference type="SUPFAM" id="SSF48452">
    <property type="entry name" value="TPR-like"/>
    <property type="match status" value="1"/>
</dbReference>
<dbReference type="EMBL" id="JTAK01000005">
    <property type="protein sequence ID" value="KHO64350.1"/>
    <property type="molecule type" value="Genomic_DNA"/>
</dbReference>
<feature type="chain" id="PRO_5002097764" evidence="2">
    <location>
        <begin position="22"/>
        <end position="216"/>
    </location>
</feature>
<name>A0A0B3BNZ1_9PSED</name>
<dbReference type="PROSITE" id="PS50005">
    <property type="entry name" value="TPR"/>
    <property type="match status" value="1"/>
</dbReference>
<dbReference type="Proteomes" id="UP000030980">
    <property type="component" value="Unassembled WGS sequence"/>
</dbReference>
<feature type="signal peptide" evidence="2">
    <location>
        <begin position="1"/>
        <end position="21"/>
    </location>
</feature>
<dbReference type="InterPro" id="IPR011990">
    <property type="entry name" value="TPR-like_helical_dom_sf"/>
</dbReference>
<keyword evidence="2" id="KW-0732">Signal</keyword>
<protein>
    <submittedName>
        <fullName evidence="3">Tetratricopeptide repeat protein</fullName>
    </submittedName>
</protein>